<keyword evidence="1" id="KW-0812">Transmembrane</keyword>
<dbReference type="AlphaFoldDB" id="A0A1Y9TI72"/>
<protein>
    <submittedName>
        <fullName evidence="2">Uncharacterized protein</fullName>
    </submittedName>
</protein>
<organism evidence="2 3">
    <name type="scientific">Halalkalibacter krulwichiae</name>
    <dbReference type="NCBI Taxonomy" id="199441"/>
    <lineage>
        <taxon>Bacteria</taxon>
        <taxon>Bacillati</taxon>
        <taxon>Bacillota</taxon>
        <taxon>Bacilli</taxon>
        <taxon>Bacillales</taxon>
        <taxon>Bacillaceae</taxon>
        <taxon>Halalkalibacter</taxon>
    </lineage>
</organism>
<accession>A0A1Y9TI72</accession>
<keyword evidence="3" id="KW-1185">Reference proteome</keyword>
<evidence type="ECO:0000256" key="1">
    <source>
        <dbReference type="SAM" id="Phobius"/>
    </source>
</evidence>
<dbReference type="EMBL" id="CP020814">
    <property type="protein sequence ID" value="ARK28688.1"/>
    <property type="molecule type" value="Genomic_DNA"/>
</dbReference>
<dbReference type="KEGG" id="bkw:BkAM31D_01820"/>
<reference evidence="2 3" key="1">
    <citation type="submission" date="2017-04" db="EMBL/GenBank/DDBJ databases">
        <title>Bacillus krulwichiae AM31D Genome sequencing and assembly.</title>
        <authorList>
            <person name="Krulwich T.A."/>
            <person name="Anastor L."/>
            <person name="Ehrlich R."/>
            <person name="Ehrlich G.D."/>
            <person name="Janto B."/>
        </authorList>
    </citation>
    <scope>NUCLEOTIDE SEQUENCE [LARGE SCALE GENOMIC DNA]</scope>
    <source>
        <strain evidence="2 3">AM31D</strain>
    </source>
</reference>
<keyword evidence="1" id="KW-0472">Membrane</keyword>
<keyword evidence="1" id="KW-1133">Transmembrane helix</keyword>
<evidence type="ECO:0000313" key="2">
    <source>
        <dbReference type="EMBL" id="ARK28688.1"/>
    </source>
</evidence>
<proteinExistence type="predicted"/>
<evidence type="ECO:0000313" key="3">
    <source>
        <dbReference type="Proteomes" id="UP000193006"/>
    </source>
</evidence>
<sequence>MGLCLTLIAIGLTIGFLTYSYVGLLLGFIVSLILSLIINQFLYKRHGHNSPSDLYSDRFPS</sequence>
<name>A0A1Y9TI72_9BACI</name>
<dbReference type="Proteomes" id="UP000193006">
    <property type="component" value="Chromosome"/>
</dbReference>
<dbReference type="STRING" id="199441.BkAM31D_01820"/>
<feature type="transmembrane region" description="Helical" evidence="1">
    <location>
        <begin position="25"/>
        <end position="43"/>
    </location>
</feature>
<gene>
    <name evidence="2" type="ORF">BkAM31D_01820</name>
</gene>